<keyword evidence="1" id="KW-0732">Signal</keyword>
<evidence type="ECO:0000313" key="2">
    <source>
        <dbReference type="EMBL" id="MBD1223303.1"/>
    </source>
</evidence>
<proteinExistence type="predicted"/>
<dbReference type="Proteomes" id="UP000621631">
    <property type="component" value="Unassembled WGS sequence"/>
</dbReference>
<comment type="caution">
    <text evidence="2">The sequence shown here is derived from an EMBL/GenBank/DDBJ whole genome shotgun (WGS) entry which is preliminary data.</text>
</comment>
<gene>
    <name evidence="2" type="ORF">IC602_11915</name>
</gene>
<evidence type="ECO:0000313" key="3">
    <source>
        <dbReference type="Proteomes" id="UP000621631"/>
    </source>
</evidence>
<feature type="signal peptide" evidence="1">
    <location>
        <begin position="1"/>
        <end position="25"/>
    </location>
</feature>
<feature type="chain" id="PRO_5045321359" evidence="1">
    <location>
        <begin position="26"/>
        <end position="104"/>
    </location>
</feature>
<evidence type="ECO:0000256" key="1">
    <source>
        <dbReference type="SAM" id="SignalP"/>
    </source>
</evidence>
<dbReference type="RefSeq" id="WP_189778412.1">
    <property type="nucleotide sequence ID" value="NZ_JACWEZ010000006.1"/>
</dbReference>
<reference evidence="2 3" key="1">
    <citation type="submission" date="2020-09" db="EMBL/GenBank/DDBJ databases">
        <title>Draft Genome Sequences of Oil-Oxidizing Bacteria Halomonas titanicae, Marinobacter lutaoensis, and Virgibacillus halodenitrificans Isolated from Highly Saline Environments.</title>
        <authorList>
            <person name="Grouzdev D.S."/>
            <person name="Sokolova D.S."/>
            <person name="Semenova E.M."/>
            <person name="Borzenkov I.A."/>
            <person name="Bidzhieva S.K."/>
            <person name="Poltaraus A.B."/>
            <person name="Nazina T.N."/>
        </authorList>
    </citation>
    <scope>NUCLEOTIDE SEQUENCE [LARGE SCALE GENOMIC DNA]</scope>
    <source>
        <strain evidence="2 3">VKM B-3472D</strain>
    </source>
</reference>
<name>A0ABR7VN13_VIRHA</name>
<keyword evidence="3" id="KW-1185">Reference proteome</keyword>
<sequence>MRTVTKIVILLIIVALLSAPITTSASSLTEKNDINNAEKIIYENSNDPEIQPKVVPVIIGIAVRALMQLGRTQLAKYLSEKGTSAYCSKYGKTGPKIVSNLICN</sequence>
<accession>A0ABR7VN13</accession>
<protein>
    <submittedName>
        <fullName evidence="2">Uncharacterized protein</fullName>
    </submittedName>
</protein>
<dbReference type="EMBL" id="JACWEZ010000006">
    <property type="protein sequence ID" value="MBD1223303.1"/>
    <property type="molecule type" value="Genomic_DNA"/>
</dbReference>
<organism evidence="2 3">
    <name type="scientific">Virgibacillus halodenitrificans</name>
    <name type="common">Bacillus halodenitrificans</name>
    <dbReference type="NCBI Taxonomy" id="1482"/>
    <lineage>
        <taxon>Bacteria</taxon>
        <taxon>Bacillati</taxon>
        <taxon>Bacillota</taxon>
        <taxon>Bacilli</taxon>
        <taxon>Bacillales</taxon>
        <taxon>Bacillaceae</taxon>
        <taxon>Virgibacillus</taxon>
    </lineage>
</organism>